<gene>
    <name evidence="1" type="ORF">CI238_07530</name>
</gene>
<comment type="caution">
    <text evidence="1">The sequence shown here is derived from an EMBL/GenBank/DDBJ whole genome shotgun (WGS) entry which is preliminary data.</text>
</comment>
<dbReference type="Proteomes" id="UP000076584">
    <property type="component" value="Unassembled WGS sequence"/>
</dbReference>
<sequence>MFLKHERYLIEEDIIISPLTKYARPDWPELEVNLYTLFRQQQDKSAIVITGWFTRWFALFCCRWNILLRPKDGW</sequence>
<keyword evidence="2" id="KW-1185">Reference proteome</keyword>
<proteinExistence type="predicted"/>
<dbReference type="AlphaFoldDB" id="A0A166ZSH9"/>
<evidence type="ECO:0000313" key="1">
    <source>
        <dbReference type="EMBL" id="KZL79307.1"/>
    </source>
</evidence>
<reference evidence="1 2" key="1">
    <citation type="submission" date="2015-06" db="EMBL/GenBank/DDBJ databases">
        <title>Survival trade-offs in plant roots during colonization by closely related pathogenic and mutualistic fungi.</title>
        <authorList>
            <person name="Hacquard S."/>
            <person name="Kracher B."/>
            <person name="Hiruma K."/>
            <person name="Weinman A."/>
            <person name="Muench P."/>
            <person name="Garrido Oter R."/>
            <person name="Ver Loren van Themaat E."/>
            <person name="Dallerey J.-F."/>
            <person name="Damm U."/>
            <person name="Henrissat B."/>
            <person name="Lespinet O."/>
            <person name="Thon M."/>
            <person name="Kemen E."/>
            <person name="McHardy A.C."/>
            <person name="Schulze-Lefert P."/>
            <person name="O'Connell R.J."/>
        </authorList>
    </citation>
    <scope>NUCLEOTIDE SEQUENCE [LARGE SCALE GENOMIC DNA]</scope>
    <source>
        <strain evidence="1 2">MAFF 238704</strain>
    </source>
</reference>
<organism evidence="1 2">
    <name type="scientific">Colletotrichum incanum</name>
    <name type="common">Soybean anthracnose fungus</name>
    <dbReference type="NCBI Taxonomy" id="1573173"/>
    <lineage>
        <taxon>Eukaryota</taxon>
        <taxon>Fungi</taxon>
        <taxon>Dikarya</taxon>
        <taxon>Ascomycota</taxon>
        <taxon>Pezizomycotina</taxon>
        <taxon>Sordariomycetes</taxon>
        <taxon>Hypocreomycetidae</taxon>
        <taxon>Glomerellales</taxon>
        <taxon>Glomerellaceae</taxon>
        <taxon>Colletotrichum</taxon>
        <taxon>Colletotrichum spaethianum species complex</taxon>
    </lineage>
</organism>
<protein>
    <submittedName>
        <fullName evidence="1">Uncharacterized protein</fullName>
    </submittedName>
</protein>
<dbReference type="EMBL" id="LFIW01002121">
    <property type="protein sequence ID" value="KZL79307.1"/>
    <property type="molecule type" value="Genomic_DNA"/>
</dbReference>
<name>A0A166ZSH9_COLIC</name>
<accession>A0A166ZSH9</accession>
<evidence type="ECO:0000313" key="2">
    <source>
        <dbReference type="Proteomes" id="UP000076584"/>
    </source>
</evidence>